<dbReference type="GO" id="GO:0004540">
    <property type="term" value="F:RNA nuclease activity"/>
    <property type="evidence" value="ECO:0007669"/>
    <property type="project" value="InterPro"/>
</dbReference>
<dbReference type="EMBL" id="FQUM01000002">
    <property type="protein sequence ID" value="SHE77050.1"/>
    <property type="molecule type" value="Genomic_DNA"/>
</dbReference>
<dbReference type="GO" id="GO:0046872">
    <property type="term" value="F:metal ion binding"/>
    <property type="evidence" value="ECO:0007669"/>
    <property type="project" value="UniProtKB-KW"/>
</dbReference>
<dbReference type="Gene3D" id="2.40.50.140">
    <property type="entry name" value="Nucleic acid-binding proteins"/>
    <property type="match status" value="1"/>
</dbReference>
<dbReference type="GO" id="GO:0016787">
    <property type="term" value="F:hydrolase activity"/>
    <property type="evidence" value="ECO:0007669"/>
    <property type="project" value="UniProtKB-KW"/>
</dbReference>
<evidence type="ECO:0000259" key="6">
    <source>
        <dbReference type="SMART" id="SM00316"/>
    </source>
</evidence>
<keyword evidence="2" id="KW-0479">Metal-binding</keyword>
<gene>
    <name evidence="7" type="ORF">SAMN05444274_102344</name>
</gene>
<dbReference type="NCBIfam" id="TIGR00757">
    <property type="entry name" value="RNaseEG"/>
    <property type="match status" value="1"/>
</dbReference>
<dbReference type="RefSeq" id="WP_072999477.1">
    <property type="nucleotide sequence ID" value="NZ_FQUM01000002.1"/>
</dbReference>
<keyword evidence="3" id="KW-0378">Hydrolase</keyword>
<dbReference type="GO" id="GO:0005737">
    <property type="term" value="C:cytoplasm"/>
    <property type="evidence" value="ECO:0007669"/>
    <property type="project" value="TreeGrafter"/>
</dbReference>
<evidence type="ECO:0000256" key="3">
    <source>
        <dbReference type="ARBA" id="ARBA00022801"/>
    </source>
</evidence>
<dbReference type="Pfam" id="PF10150">
    <property type="entry name" value="RNase_E_G"/>
    <property type="match status" value="1"/>
</dbReference>
<dbReference type="GO" id="GO:0003723">
    <property type="term" value="F:RNA binding"/>
    <property type="evidence" value="ECO:0007669"/>
    <property type="project" value="UniProtKB-KW"/>
</dbReference>
<proteinExistence type="predicted"/>
<dbReference type="AlphaFoldDB" id="A0A1M4W7C3"/>
<accession>A0A1M4W7C3</accession>
<dbReference type="SUPFAM" id="SSF50249">
    <property type="entry name" value="Nucleic acid-binding proteins"/>
    <property type="match status" value="1"/>
</dbReference>
<dbReference type="InterPro" id="IPR019307">
    <property type="entry name" value="RNA-bd_AU-1/RNase_E/G"/>
</dbReference>
<sequence>MSSDLIIDVTPSEIVIALQENKKLVELTREKSGAKFAVGDIYLGKVKKIMPSLNAAFVDVGYEKDAFLHYLDMGPQFATLNKFLRIVSSRKSKVTSISKIQSEPDINKEGRVTELLKVGQSVLVQVAKEPISTKGPRLTSEISIAGRFMVLMPFSDKVSVSQKIKSSEEKSRLKKLVQSIKPRKYGVIVRTAAEGKKVADLDQELRGLVDKWETTFHKLKRAQAPSLIIGEMDRATALLRDIYTPNFNSIIVNDQSVCNEITDYIGSIQADKKKIVKLYKGRSPIFEHYSIEKQIKASFGKTVSFKNGAYLIVEHTEAFHVIDVNSGNRAKTAGDQESSALDVNLAACDEIARQLRLRDMGGIIVIDFIDMHVQANRQKVYDHMKEIMADDRTKHNILPLSKFCLMQITRQRVRPEEIIETAEKCPTCNGSGKIMPTVLFADELEGKVKYILKDLNKKKLYIAVHPYIAAYLTKGFKSYRNRWFYQYLKWVRIESNSALSFLEYHFFDENMEEIIL</sequence>
<organism evidence="7 8">
    <name type="scientific">Mariniphaga anaerophila</name>
    <dbReference type="NCBI Taxonomy" id="1484053"/>
    <lineage>
        <taxon>Bacteria</taxon>
        <taxon>Pseudomonadati</taxon>
        <taxon>Bacteroidota</taxon>
        <taxon>Bacteroidia</taxon>
        <taxon>Marinilabiliales</taxon>
        <taxon>Prolixibacteraceae</taxon>
        <taxon>Mariniphaga</taxon>
    </lineage>
</organism>
<dbReference type="SMART" id="SM00316">
    <property type="entry name" value="S1"/>
    <property type="match status" value="1"/>
</dbReference>
<protein>
    <submittedName>
        <fullName evidence="7">Ribonuclease G</fullName>
    </submittedName>
</protein>
<dbReference type="PANTHER" id="PTHR30001">
    <property type="entry name" value="RIBONUCLEASE"/>
    <property type="match status" value="1"/>
</dbReference>
<dbReference type="InterPro" id="IPR003029">
    <property type="entry name" value="S1_domain"/>
</dbReference>
<dbReference type="CDD" id="cd04453">
    <property type="entry name" value="S1_RNase_E"/>
    <property type="match status" value="1"/>
</dbReference>
<keyword evidence="4" id="KW-0460">Magnesium</keyword>
<evidence type="ECO:0000313" key="8">
    <source>
        <dbReference type="Proteomes" id="UP000184164"/>
    </source>
</evidence>
<dbReference type="STRING" id="1484053.SAMN05444274_102344"/>
<dbReference type="PANTHER" id="PTHR30001:SF0">
    <property type="entry name" value="RIBONUCLEASE G"/>
    <property type="match status" value="1"/>
</dbReference>
<dbReference type="GO" id="GO:0006364">
    <property type="term" value="P:rRNA processing"/>
    <property type="evidence" value="ECO:0007669"/>
    <property type="project" value="TreeGrafter"/>
</dbReference>
<evidence type="ECO:0000256" key="2">
    <source>
        <dbReference type="ARBA" id="ARBA00022723"/>
    </source>
</evidence>
<dbReference type="Proteomes" id="UP000184164">
    <property type="component" value="Unassembled WGS sequence"/>
</dbReference>
<dbReference type="InterPro" id="IPR004659">
    <property type="entry name" value="RNase_E/G"/>
</dbReference>
<evidence type="ECO:0000313" key="7">
    <source>
        <dbReference type="EMBL" id="SHE77050.1"/>
    </source>
</evidence>
<evidence type="ECO:0000256" key="5">
    <source>
        <dbReference type="ARBA" id="ARBA00022884"/>
    </source>
</evidence>
<reference evidence="7 8" key="1">
    <citation type="submission" date="2016-11" db="EMBL/GenBank/DDBJ databases">
        <authorList>
            <person name="Jaros S."/>
            <person name="Januszkiewicz K."/>
            <person name="Wedrychowicz H."/>
        </authorList>
    </citation>
    <scope>NUCLEOTIDE SEQUENCE [LARGE SCALE GENOMIC DNA]</scope>
    <source>
        <strain evidence="7 8">DSM 26910</strain>
    </source>
</reference>
<dbReference type="OrthoDB" id="9804278at2"/>
<keyword evidence="8" id="KW-1185">Reference proteome</keyword>
<dbReference type="InterPro" id="IPR012340">
    <property type="entry name" value="NA-bd_OB-fold"/>
</dbReference>
<feature type="domain" description="S1 motif" evidence="6">
    <location>
        <begin position="37"/>
        <end position="141"/>
    </location>
</feature>
<comment type="cofactor">
    <cofactor evidence="1">
        <name>Mg(2+)</name>
        <dbReference type="ChEBI" id="CHEBI:18420"/>
    </cofactor>
</comment>
<name>A0A1M4W7C3_9BACT</name>
<evidence type="ECO:0000256" key="1">
    <source>
        <dbReference type="ARBA" id="ARBA00001946"/>
    </source>
</evidence>
<keyword evidence="5" id="KW-0694">RNA-binding</keyword>
<evidence type="ECO:0000256" key="4">
    <source>
        <dbReference type="ARBA" id="ARBA00022842"/>
    </source>
</evidence>